<dbReference type="EMBL" id="NOWC01000001">
    <property type="protein sequence ID" value="OZS76264.1"/>
    <property type="molecule type" value="Genomic_DNA"/>
</dbReference>
<dbReference type="AlphaFoldDB" id="A0A264VY61"/>
<proteinExistence type="predicted"/>
<comment type="caution">
    <text evidence="1">The sequence shown here is derived from an EMBL/GenBank/DDBJ whole genome shotgun (WGS) entry which is preliminary data.</text>
</comment>
<dbReference type="Proteomes" id="UP000216001">
    <property type="component" value="Unassembled WGS sequence"/>
</dbReference>
<evidence type="ECO:0000313" key="1">
    <source>
        <dbReference type="EMBL" id="OZS76264.1"/>
    </source>
</evidence>
<organism evidence="1 2">
    <name type="scientific">Providencia rettgeri</name>
    <dbReference type="NCBI Taxonomy" id="587"/>
    <lineage>
        <taxon>Bacteria</taxon>
        <taxon>Pseudomonadati</taxon>
        <taxon>Pseudomonadota</taxon>
        <taxon>Gammaproteobacteria</taxon>
        <taxon>Enterobacterales</taxon>
        <taxon>Morganellaceae</taxon>
        <taxon>Providencia</taxon>
    </lineage>
</organism>
<name>A0A264VY61_PRORE</name>
<evidence type="ECO:0000313" key="2">
    <source>
        <dbReference type="Proteomes" id="UP000216001"/>
    </source>
</evidence>
<sequence length="181" mass="20729">MQKFDRKMQRILLEKMYELSPNEVDLSNINKYSELVHIFSVNEMPIDDACRIFKANVMYLEQHGLLESYYTHEQENPLFRWNPEKLSKIRITSKGIDFLLTDGGLGAILGVKTIKIHNETLDKFAEIIQNSDLEPEEKQTLSNLIREKGTEAVIGLLVDKIANNGGTFMSTILRLLISPAM</sequence>
<gene>
    <name evidence="1" type="ORF">CHI95_00055</name>
</gene>
<dbReference type="RefSeq" id="WP_094960371.1">
    <property type="nucleotide sequence ID" value="NZ_NOWC01000001.1"/>
</dbReference>
<reference evidence="1 2" key="1">
    <citation type="submission" date="2017-07" db="EMBL/GenBank/DDBJ databases">
        <title>blaIMP-27 on transferable plasmids in Proteus mirabilis and Providencia rettgeri.</title>
        <authorList>
            <person name="Potter R."/>
        </authorList>
    </citation>
    <scope>NUCLEOTIDE SEQUENCE [LARGE SCALE GENOMIC DNA]</scope>
    <source>
        <strain evidence="1 2">PR1</strain>
    </source>
</reference>
<protein>
    <submittedName>
        <fullName evidence="1">Uncharacterized protein</fullName>
    </submittedName>
</protein>
<accession>A0A264VY61</accession>